<organism evidence="2 3">
    <name type="scientific">Gregarina niphandrodes</name>
    <name type="common">Septate eugregarine</name>
    <dbReference type="NCBI Taxonomy" id="110365"/>
    <lineage>
        <taxon>Eukaryota</taxon>
        <taxon>Sar</taxon>
        <taxon>Alveolata</taxon>
        <taxon>Apicomplexa</taxon>
        <taxon>Conoidasida</taxon>
        <taxon>Gregarinasina</taxon>
        <taxon>Eugregarinorida</taxon>
        <taxon>Gregarinidae</taxon>
        <taxon>Gregarina</taxon>
    </lineage>
</organism>
<dbReference type="Proteomes" id="UP000019763">
    <property type="component" value="Unassembled WGS sequence"/>
</dbReference>
<proteinExistence type="predicted"/>
<feature type="compositionally biased region" description="Basic and acidic residues" evidence="1">
    <location>
        <begin position="735"/>
        <end position="745"/>
    </location>
</feature>
<feature type="compositionally biased region" description="Polar residues" evidence="1">
    <location>
        <begin position="582"/>
        <end position="593"/>
    </location>
</feature>
<feature type="region of interest" description="Disordered" evidence="1">
    <location>
        <begin position="428"/>
        <end position="481"/>
    </location>
</feature>
<name>A0A023BAE7_GRENI</name>
<protein>
    <submittedName>
        <fullName evidence="2">Uncharacterized protein</fullName>
    </submittedName>
</protein>
<feature type="compositionally biased region" description="Basic and acidic residues" evidence="1">
    <location>
        <begin position="556"/>
        <end position="581"/>
    </location>
</feature>
<feature type="compositionally biased region" description="Basic and acidic residues" evidence="1">
    <location>
        <begin position="428"/>
        <end position="451"/>
    </location>
</feature>
<feature type="compositionally biased region" description="Basic and acidic residues" evidence="1">
    <location>
        <begin position="462"/>
        <end position="474"/>
    </location>
</feature>
<evidence type="ECO:0000313" key="2">
    <source>
        <dbReference type="EMBL" id="EZG78252.1"/>
    </source>
</evidence>
<evidence type="ECO:0000256" key="1">
    <source>
        <dbReference type="SAM" id="MobiDB-lite"/>
    </source>
</evidence>
<accession>A0A023BAE7</accession>
<feature type="compositionally biased region" description="Low complexity" evidence="1">
    <location>
        <begin position="760"/>
        <end position="783"/>
    </location>
</feature>
<feature type="compositionally biased region" description="Low complexity" evidence="1">
    <location>
        <begin position="792"/>
        <end position="815"/>
    </location>
</feature>
<evidence type="ECO:0000313" key="3">
    <source>
        <dbReference type="Proteomes" id="UP000019763"/>
    </source>
</evidence>
<gene>
    <name evidence="2" type="ORF">GNI_039030</name>
</gene>
<dbReference type="RefSeq" id="XP_011129377.1">
    <property type="nucleotide sequence ID" value="XM_011131075.1"/>
</dbReference>
<feature type="compositionally biased region" description="Basic and acidic residues" evidence="1">
    <location>
        <begin position="528"/>
        <end position="546"/>
    </location>
</feature>
<dbReference type="GeneID" id="22911499"/>
<feature type="compositionally biased region" description="Basic and acidic residues" evidence="1">
    <location>
        <begin position="682"/>
        <end position="704"/>
    </location>
</feature>
<reference evidence="2" key="1">
    <citation type="submission" date="2013-12" db="EMBL/GenBank/DDBJ databases">
        <authorList>
            <person name="Omoto C.K."/>
            <person name="Sibley D."/>
            <person name="Venepally P."/>
            <person name="Hadjithomas M."/>
            <person name="Karamycheva S."/>
            <person name="Brunk B."/>
            <person name="Roos D."/>
            <person name="Caler E."/>
            <person name="Lorenzi H."/>
        </authorList>
    </citation>
    <scope>NUCLEOTIDE SEQUENCE</scope>
</reference>
<comment type="caution">
    <text evidence="2">The sequence shown here is derived from an EMBL/GenBank/DDBJ whole genome shotgun (WGS) entry which is preliminary data.</text>
</comment>
<keyword evidence="3" id="KW-1185">Reference proteome</keyword>
<dbReference type="EMBL" id="AFNH02000300">
    <property type="protein sequence ID" value="EZG78252.1"/>
    <property type="molecule type" value="Genomic_DNA"/>
</dbReference>
<dbReference type="VEuPathDB" id="CryptoDB:GNI_039030"/>
<sequence length="979" mass="107356">MASEMQPSSSQATIGESPSVEIESMSIVSTLKCLAKESKFDFFQEAFTDWVKKADPVTKISIPEVKGVVEVLNCLCDLYESSVDDPIRQIDTWQQIKRLCAYMLAMIQDWTGEEQHSGEKSIGAGLVEGHGKDGGDEDLGLLGDIMASSLCRILGLCVALFWCTDRPLLSHVKYTHLEVARAAVDMCVCLQSVCSASLPESVVSELFALCCEPVDLLLQLSAAEMLSNMLRGRSSGQPSSSELVLKVLESHREWAEVGHLLRTCEDVDVLLRVLCARFSGKYAVYAGPRSLSIITDVSTRVCVRITELGWVCPTPADVLQGSLCFGQYSLAFCAEAYEGASDLSFEQTEQLRLALDQTTLEIPYSVVLALNWDRGTLRLTLIDAQTLRTWCGLLAVPEPPLQDEAIVELALVDANPQLIDNLTAYLRDHVPDHLPPDPRPDKRLGKKRELSEPGFGTGPCRSGDDRSEDEKNRDQATTIKHQNQTLAGECLVQTPPIDQRAPCADLALSTLEEPQAPRKGAPASARRPSLERRISFAAEPDTRKFDGSLPVNSGPLRDRPPRPPDDRDRGRSRELDRDQDQNRTVGQNRTQSPNHRENNRPGGNRSGANRSLRAPSPKRNCVVVPLSLSQDLEDLDERTPLPRPRKPSLGTREPRTILSKLRTAPAAESTPTQDAPTGEAVPTRKDVSTGDVGEKNVRMGDAHEVGTAPKGEGRAKRVTSSTVAGSDSDELLPEVWDRMTQRECETVMSKDVSPVDEAPSSGSGSGSRPGSSSGSDVGSLGTSRGRRPLTNSGQRSPSSSLSTPVGSENSRVGSESGSGGDEGSESGSLCWSTSGVLDEVLEAWTVTLPQLVVRAGRGLEATGRAGCERLVRRWERTYRRLYREAVRDLHLLDRRFEEQLVRECSATRLRLKRGKESERRTAQRIEALLASARSESDALCLALTTDLQRHHAHTSHQRAFVLHNLKEQLAQLDPKRRRV</sequence>
<feature type="region of interest" description="Disordered" evidence="1">
    <location>
        <begin position="510"/>
        <end position="829"/>
    </location>
</feature>
<dbReference type="AlphaFoldDB" id="A0A023BAE7"/>